<organism evidence="1 2">
    <name type="scientific">Trapa natans</name>
    <name type="common">Water chestnut</name>
    <dbReference type="NCBI Taxonomy" id="22666"/>
    <lineage>
        <taxon>Eukaryota</taxon>
        <taxon>Viridiplantae</taxon>
        <taxon>Streptophyta</taxon>
        <taxon>Embryophyta</taxon>
        <taxon>Tracheophyta</taxon>
        <taxon>Spermatophyta</taxon>
        <taxon>Magnoliopsida</taxon>
        <taxon>eudicotyledons</taxon>
        <taxon>Gunneridae</taxon>
        <taxon>Pentapetalae</taxon>
        <taxon>rosids</taxon>
        <taxon>malvids</taxon>
        <taxon>Myrtales</taxon>
        <taxon>Lythraceae</taxon>
        <taxon>Trapa</taxon>
    </lineage>
</organism>
<dbReference type="Gene3D" id="2.160.20.10">
    <property type="entry name" value="Single-stranded right-handed beta-helix, Pectin lyase-like"/>
    <property type="match status" value="1"/>
</dbReference>
<dbReference type="Proteomes" id="UP001346149">
    <property type="component" value="Unassembled WGS sequence"/>
</dbReference>
<evidence type="ECO:0000313" key="1">
    <source>
        <dbReference type="EMBL" id="KAK4793376.1"/>
    </source>
</evidence>
<accession>A0AAN7LV35</accession>
<comment type="caution">
    <text evidence="1">The sequence shown here is derived from an EMBL/GenBank/DDBJ whole genome shotgun (WGS) entry which is preliminary data.</text>
</comment>
<dbReference type="InterPro" id="IPR012334">
    <property type="entry name" value="Pectin_lyas_fold"/>
</dbReference>
<dbReference type="InterPro" id="IPR011050">
    <property type="entry name" value="Pectin_lyase_fold/virulence"/>
</dbReference>
<dbReference type="AlphaFoldDB" id="A0AAN7LV35"/>
<sequence>MRASRQAGESFSFHLGLQPRTKVRRERQGFCRCERTITSLEGLYRKADLSHMRNHFYVLDVALVLVFISNALGAAEGNKSCNSYGLGRRPHSVRVTEFGAVGDGVTLNTKAFQNAMFYLNSFSDKGGSELFVPAGRWLTGSFELISHLTLWLHKDAVILGSTSLRGTALMWKAIQSLLLQRLAGLSVGQFFRITAQTVMDCPAICRHPTVGSKVFGCFPDYCARFSVMKCVTGTVVSAQMNERADVGVLGKWLMP</sequence>
<dbReference type="PANTHER" id="PTHR31339">
    <property type="entry name" value="PECTIN LYASE-RELATED"/>
    <property type="match status" value="1"/>
</dbReference>
<protein>
    <recommendedName>
        <fullName evidence="3">Pectate lyase superfamily protein domain-containing protein</fullName>
    </recommendedName>
</protein>
<dbReference type="EMBL" id="JAXQNO010000008">
    <property type="protein sequence ID" value="KAK4793376.1"/>
    <property type="molecule type" value="Genomic_DNA"/>
</dbReference>
<dbReference type="InterPro" id="IPR051801">
    <property type="entry name" value="GH28_Enzymes"/>
</dbReference>
<dbReference type="PANTHER" id="PTHR31339:SF9">
    <property type="entry name" value="PLASMIN AND FIBRONECTIN-BINDING PROTEIN A"/>
    <property type="match status" value="1"/>
</dbReference>
<evidence type="ECO:0000313" key="2">
    <source>
        <dbReference type="Proteomes" id="UP001346149"/>
    </source>
</evidence>
<dbReference type="SUPFAM" id="SSF51126">
    <property type="entry name" value="Pectin lyase-like"/>
    <property type="match status" value="1"/>
</dbReference>
<keyword evidence="2" id="KW-1185">Reference proteome</keyword>
<evidence type="ECO:0008006" key="3">
    <source>
        <dbReference type="Google" id="ProtNLM"/>
    </source>
</evidence>
<name>A0AAN7LV35_TRANT</name>
<reference evidence="1 2" key="1">
    <citation type="journal article" date="2023" name="Hortic Res">
        <title>Pangenome of water caltrop reveals structural variations and asymmetric subgenome divergence after allopolyploidization.</title>
        <authorList>
            <person name="Zhang X."/>
            <person name="Chen Y."/>
            <person name="Wang L."/>
            <person name="Yuan Y."/>
            <person name="Fang M."/>
            <person name="Shi L."/>
            <person name="Lu R."/>
            <person name="Comes H.P."/>
            <person name="Ma Y."/>
            <person name="Chen Y."/>
            <person name="Huang G."/>
            <person name="Zhou Y."/>
            <person name="Zheng Z."/>
            <person name="Qiu Y."/>
        </authorList>
    </citation>
    <scope>NUCLEOTIDE SEQUENCE [LARGE SCALE GENOMIC DNA]</scope>
    <source>
        <strain evidence="1">F231</strain>
    </source>
</reference>
<gene>
    <name evidence="1" type="ORF">SAY86_023811</name>
</gene>
<proteinExistence type="predicted"/>